<dbReference type="KEGG" id="hse:Hsero_0519"/>
<reference evidence="2 3" key="1">
    <citation type="submission" date="2010-04" db="EMBL/GenBank/DDBJ databases">
        <title>The genome of Herbaspirillum seropedicae SmR1, an endophytic, nitrogen-fixing, plant-growth promoting beta-Proteobacteria.</title>
        <authorList>
            <person name="Pedrosa F.O."/>
            <person name="Monteiro R.A."/>
            <person name="Wassem R."/>
            <person name="Cruz L.M."/>
            <person name="Ayub R.A."/>
            <person name="Colauto N.B."/>
            <person name="Fernandez M.A."/>
            <person name="Fungaro M.H.P."/>
            <person name="Grisard E.C."/>
            <person name="Hungria M."/>
            <person name="Madeira H.M.F."/>
            <person name="Nodari R.O."/>
            <person name="Osaku C.A."/>
            <person name="Petzl-Erler M.L."/>
            <person name="Terenzi H."/>
            <person name="Vieira L.G.E."/>
            <person name="Almeida M.I.M."/>
            <person name="Alves L.R."/>
            <person name="Arantes O.M.N."/>
            <person name="Balsanelli E."/>
            <person name="Barcellos F.G."/>
            <person name="Baura V.A."/>
            <person name="Binde D.R."/>
            <person name="Campo R.J."/>
            <person name="Chubatsu L.S."/>
            <person name="Chueire L.M.O."/>
            <person name="Ciferri R.R."/>
            <person name="Correa L.C."/>
            <person name="da Conceicao Silva J.L."/>
            <person name="Dabul A.N.G."/>
            <person name="Dambros B.P."/>
            <person name="Faoro H."/>
            <person name="Favetti A."/>
            <person name="Friedermann G."/>
            <person name="Furlaneto M.C."/>
            <person name="Gasques L.S."/>
            <person name="Gimenes C.C.T."/>
            <person name="Gioppo N.M.R."/>
            <person name="Glienke-Blanco C."/>
            <person name="Godoy L.P."/>
            <person name="Guerra M.P."/>
            <person name="Karp S."/>
            <person name="Kava-Cordeiro V."/>
            <person name="Margarido V.P."/>
            <person name="Mathioni S.M."/>
            <person name="Menck-Soares M.A."/>
            <person name="Murace N.K."/>
            <person name="Nicolas M.F."/>
            <person name="Oliveira C.E.C."/>
            <person name="Pagnan N.A.B."/>
            <person name="Pamphile J.A."/>
            <person name="Patussi E.V."/>
            <person name="Pereira L.F.P."/>
            <person name="Pereira-Ferrari L."/>
            <person name="Pinto F.G.S."/>
            <person name="Precoma C."/>
            <person name="Prioli A.J."/>
            <person name="Prioli S.M.A.P."/>
            <person name="Raittz R.T."/>
            <person name="Ramos H.J.O."/>
            <person name="Ribeiro E.M.S.F."/>
            <person name="Rigo L.U."/>
            <person name="Rocha C.L.M.S.C."/>
            <person name="Rocha S.N."/>
            <person name="Santos K."/>
            <person name="Satori D."/>
            <person name="Silva A.G."/>
            <person name="Simao R.C.G."/>
            <person name="Soares M.A.M."/>
            <person name="Souza E.M."/>
            <person name="Steffens M.B.R."/>
            <person name="Steindel M."/>
            <person name="Tadra-Sfeir M.Z."/>
            <person name="Takahashi E.K."/>
            <person name="Torres R.A."/>
            <person name="Valle J.S."/>
            <person name="Vernal J.I."/>
            <person name="Vilas-Boas L.A."/>
            <person name="Watanabe M.A.E."/>
            <person name="Weiss V.A."/>
            <person name="Yates M.A."/>
            <person name="Souza E.M."/>
        </authorList>
    </citation>
    <scope>NUCLEOTIDE SEQUENCE [LARGE SCALE GENOMIC DNA]</scope>
    <source>
        <strain evidence="2 3">SmR1</strain>
    </source>
</reference>
<protein>
    <submittedName>
        <fullName evidence="2">Uncharacterized protein</fullName>
    </submittedName>
</protein>
<evidence type="ECO:0000256" key="1">
    <source>
        <dbReference type="SAM" id="Phobius"/>
    </source>
</evidence>
<feature type="transmembrane region" description="Helical" evidence="1">
    <location>
        <begin position="47"/>
        <end position="66"/>
    </location>
</feature>
<accession>D8IXG3</accession>
<proteinExistence type="predicted"/>
<keyword evidence="1" id="KW-1133">Transmembrane helix</keyword>
<keyword evidence="1" id="KW-0472">Membrane</keyword>
<dbReference type="Proteomes" id="UP000000329">
    <property type="component" value="Chromosome"/>
</dbReference>
<dbReference type="HOGENOM" id="CLU_114056_0_0_4"/>
<keyword evidence="3" id="KW-1185">Reference proteome</keyword>
<keyword evidence="1" id="KW-0812">Transmembrane</keyword>
<gene>
    <name evidence="2" type="ordered locus">Hsero_0519</name>
</gene>
<name>D8IXG3_HERSS</name>
<dbReference type="EMBL" id="CP002039">
    <property type="protein sequence ID" value="ADJ62038.1"/>
    <property type="molecule type" value="Genomic_DNA"/>
</dbReference>
<evidence type="ECO:0000313" key="3">
    <source>
        <dbReference type="Proteomes" id="UP000000329"/>
    </source>
</evidence>
<organism evidence="2 3">
    <name type="scientific">Herbaspirillum seropedicae (strain SmR1)</name>
    <dbReference type="NCBI Taxonomy" id="757424"/>
    <lineage>
        <taxon>Bacteria</taxon>
        <taxon>Pseudomonadati</taxon>
        <taxon>Pseudomonadota</taxon>
        <taxon>Betaproteobacteria</taxon>
        <taxon>Burkholderiales</taxon>
        <taxon>Oxalobacteraceae</taxon>
        <taxon>Herbaspirillum</taxon>
    </lineage>
</organism>
<dbReference type="eggNOG" id="ENOG5033JQR">
    <property type="taxonomic scope" value="Bacteria"/>
</dbReference>
<dbReference type="AlphaFoldDB" id="D8IXG3"/>
<evidence type="ECO:0000313" key="2">
    <source>
        <dbReference type="EMBL" id="ADJ62038.1"/>
    </source>
</evidence>
<dbReference type="STRING" id="757424.Hsero_0519"/>
<sequence>MTSCRLEYRQKPPTIDSLAVIDGITDPSDPCQTGNFLGVRLKIVRRLAAAAPALMLACAAALAPAAQAAPQPSFGIEVGNALLCLNQLNSKYFYDYLFAAFGPPYKTEGGAYWFKATNVTLWGMQATDFLVNDGNSQADFIGAYFNTTPVKLSDAIKAALGIRFTPEDDSAYPMRQSQAGSKIVYNDINAKMYCAKSKFLVPGPEQPAP</sequence>